<accession>A0AAF0CDR4</accession>
<name>A0AAF0CDR4_9GAMM</name>
<gene>
    <name evidence="1" type="ORF">SG34_033285</name>
</gene>
<reference evidence="1 2" key="2">
    <citation type="journal article" date="2022" name="Mar. Drugs">
        <title>Bioassay-Guided Fractionation Leads to the Detection of Cholic Acid Generated by the Rare Thalassomonas sp.</title>
        <authorList>
            <person name="Pheiffer F."/>
            <person name="Schneider Y.K."/>
            <person name="Hansen E.H."/>
            <person name="Andersen J.H."/>
            <person name="Isaksson J."/>
            <person name="Busche T."/>
            <person name="R C."/>
            <person name="Kalinowski J."/>
            <person name="Zyl L.V."/>
            <person name="Trindade M."/>
        </authorList>
    </citation>
    <scope>NUCLEOTIDE SEQUENCE [LARGE SCALE GENOMIC DNA]</scope>
    <source>
        <strain evidence="1 2">XOM25</strain>
    </source>
</reference>
<dbReference type="EMBL" id="CP059734">
    <property type="protein sequence ID" value="WDE08775.1"/>
    <property type="molecule type" value="Genomic_DNA"/>
</dbReference>
<sequence length="529" mass="59827">MKLNMVAYLAKSENVIEDIVNTSSNPIYHPIDVSNLNGHLFLKQSPSTPEWSNLFSGADIPPGSFAQRTVKGLFVLEVEERYLAFTFGHGRSLLNKHCIERGFGLRVAMNLGDPRQLKSIDKSTLDKVALNTRSQSSKNTGVEDFSFEFDHEIMKSITAIVDREDEELEIISGKDSVAIYTEISFGMIGSLARRLIEAYEAEVYKENYPWAEYITPETDPELKSILDTLLVNALNTNSYDEFWMCAPELIDYTDFSGFRYNTKSDSTRYTELNLSSFIAGAGFRGDISPATLKSKKVYILNSTETEIDSWSFFQCISGELEHEGNKFILNDGTWYSVSDDFYLEVCNYFSQIPHSNLTFPSYGGLKEGPYLRSVCNDVDLALLDQKWVRPHGVANNLEFCDLYSNCKAIIHVKKYGSSAVLNHLFAQAYQSIEMLVNSPEVIEQVNEHLSETRITLSYDGTAQREHRIVLAIMDHRTGDLDIPFFAKVNLRHHCRKITGMGFNVELAKIPIGGVVFNNEQELRALLEKA</sequence>
<dbReference type="KEGG" id="tvd:SG34_033285"/>
<dbReference type="Proteomes" id="UP000032352">
    <property type="component" value="Chromosome pTvir"/>
</dbReference>
<reference evidence="1 2" key="1">
    <citation type="journal article" date="2015" name="Genome Announc.">
        <title>Draft Genome Sequences of Marine Isolates of Thalassomonas viridans and Thalassomonas actiniarum.</title>
        <authorList>
            <person name="Olonade I."/>
            <person name="van Zyl L.J."/>
            <person name="Trindade M."/>
        </authorList>
    </citation>
    <scope>NUCLEOTIDE SEQUENCE [LARGE SCALE GENOMIC DNA]</scope>
    <source>
        <strain evidence="1 2">XOM25</strain>
    </source>
</reference>
<dbReference type="NCBIfam" id="TIGR04141">
    <property type="entry name" value="TIGR04141 family sporadically distributed protein"/>
    <property type="match status" value="1"/>
</dbReference>
<dbReference type="Pfam" id="PF19614">
    <property type="entry name" value="DUF6119"/>
    <property type="match status" value="1"/>
</dbReference>
<organism evidence="1 2">
    <name type="scientific">Thalassomonas viridans</name>
    <dbReference type="NCBI Taxonomy" id="137584"/>
    <lineage>
        <taxon>Bacteria</taxon>
        <taxon>Pseudomonadati</taxon>
        <taxon>Pseudomonadota</taxon>
        <taxon>Gammaproteobacteria</taxon>
        <taxon>Alteromonadales</taxon>
        <taxon>Colwelliaceae</taxon>
        <taxon>Thalassomonas</taxon>
    </lineage>
</organism>
<dbReference type="AlphaFoldDB" id="A0AAF0CDR4"/>
<dbReference type="InterPro" id="IPR026487">
    <property type="entry name" value="CHP04141"/>
</dbReference>
<proteinExistence type="predicted"/>
<evidence type="ECO:0000313" key="1">
    <source>
        <dbReference type="EMBL" id="WDE08775.1"/>
    </source>
</evidence>
<keyword evidence="2" id="KW-1185">Reference proteome</keyword>
<dbReference type="RefSeq" id="WP_044836472.1">
    <property type="nucleotide sequence ID" value="NZ_CP059734.1"/>
</dbReference>
<protein>
    <submittedName>
        <fullName evidence="1">TIGR04141 family sporadically distributed protein</fullName>
    </submittedName>
</protein>
<evidence type="ECO:0000313" key="2">
    <source>
        <dbReference type="Proteomes" id="UP000032352"/>
    </source>
</evidence>